<dbReference type="EMBL" id="JAHMHS010000069">
    <property type="protein sequence ID" value="KAK1723121.1"/>
    <property type="molecule type" value="Genomic_DNA"/>
</dbReference>
<gene>
    <name evidence="1" type="ORF">BDZ83DRAFT_395838</name>
</gene>
<accession>A0AAD8XE95</accession>
<sequence length="108" mass="12630">MILTCESATGPTNICNQLGIVNTSKTILPPPPRRLVDAIAWRIRTFARSLLARLHEPSRCRHKRRSLIILRDSLPESYAARFRSNHQPFRIHPRTLRSEYKFPRMCDH</sequence>
<keyword evidence="2" id="KW-1185">Reference proteome</keyword>
<dbReference type="GeneID" id="85386718"/>
<organism evidence="1 2">
    <name type="scientific">Glomerella acutata</name>
    <name type="common">Colletotrichum acutatum</name>
    <dbReference type="NCBI Taxonomy" id="27357"/>
    <lineage>
        <taxon>Eukaryota</taxon>
        <taxon>Fungi</taxon>
        <taxon>Dikarya</taxon>
        <taxon>Ascomycota</taxon>
        <taxon>Pezizomycotina</taxon>
        <taxon>Sordariomycetes</taxon>
        <taxon>Hypocreomycetidae</taxon>
        <taxon>Glomerellales</taxon>
        <taxon>Glomerellaceae</taxon>
        <taxon>Colletotrichum</taxon>
        <taxon>Colletotrichum acutatum species complex</taxon>
    </lineage>
</organism>
<protein>
    <submittedName>
        <fullName evidence="1">Uncharacterized protein</fullName>
    </submittedName>
</protein>
<evidence type="ECO:0000313" key="2">
    <source>
        <dbReference type="Proteomes" id="UP001244207"/>
    </source>
</evidence>
<dbReference type="Proteomes" id="UP001244207">
    <property type="component" value="Unassembled WGS sequence"/>
</dbReference>
<evidence type="ECO:0000313" key="1">
    <source>
        <dbReference type="EMBL" id="KAK1723121.1"/>
    </source>
</evidence>
<dbReference type="AlphaFoldDB" id="A0AAD8XE95"/>
<proteinExistence type="predicted"/>
<dbReference type="RefSeq" id="XP_060363176.1">
    <property type="nucleotide sequence ID" value="XM_060502819.1"/>
</dbReference>
<comment type="caution">
    <text evidence="1">The sequence shown here is derived from an EMBL/GenBank/DDBJ whole genome shotgun (WGS) entry which is preliminary data.</text>
</comment>
<reference evidence="1" key="1">
    <citation type="submission" date="2021-12" db="EMBL/GenBank/DDBJ databases">
        <title>Comparative genomics, transcriptomics and evolutionary studies reveal genomic signatures of adaptation to plant cell wall in hemibiotrophic fungi.</title>
        <authorList>
            <consortium name="DOE Joint Genome Institute"/>
            <person name="Baroncelli R."/>
            <person name="Diaz J.F."/>
            <person name="Benocci T."/>
            <person name="Peng M."/>
            <person name="Battaglia E."/>
            <person name="Haridas S."/>
            <person name="Andreopoulos W."/>
            <person name="Labutti K."/>
            <person name="Pangilinan J."/>
            <person name="Floch G.L."/>
            <person name="Makela M.R."/>
            <person name="Henrissat B."/>
            <person name="Grigoriev I.V."/>
            <person name="Crouch J.A."/>
            <person name="De Vries R.P."/>
            <person name="Sukno S.A."/>
            <person name="Thon M.R."/>
        </authorList>
    </citation>
    <scope>NUCLEOTIDE SEQUENCE</scope>
    <source>
        <strain evidence="1">CBS 112980</strain>
    </source>
</reference>
<name>A0AAD8XE95_GLOAC</name>